<dbReference type="GO" id="GO:0006689">
    <property type="term" value="P:ganglioside catabolic process"/>
    <property type="evidence" value="ECO:0007669"/>
    <property type="project" value="TreeGrafter"/>
</dbReference>
<dbReference type="Pfam" id="PF13088">
    <property type="entry name" value="BNR_2"/>
    <property type="match status" value="1"/>
</dbReference>
<dbReference type="Gene3D" id="2.120.10.10">
    <property type="match status" value="1"/>
</dbReference>
<comment type="caution">
    <text evidence="5">The sequence shown here is derived from an EMBL/GenBank/DDBJ whole genome shotgun (WGS) entry which is preliminary data.</text>
</comment>
<evidence type="ECO:0000256" key="2">
    <source>
        <dbReference type="ARBA" id="ARBA00009348"/>
    </source>
</evidence>
<comment type="similarity">
    <text evidence="2">Belongs to the glycosyl hydrolase 33 family.</text>
</comment>
<evidence type="ECO:0000259" key="4">
    <source>
        <dbReference type="Pfam" id="PF13088"/>
    </source>
</evidence>
<keyword evidence="6" id="KW-1185">Reference proteome</keyword>
<name>A0A3N4N1M1_9BACT</name>
<dbReference type="EC" id="3.2.1.18" evidence="3"/>
<dbReference type="InterPro" id="IPR026856">
    <property type="entry name" value="Sialidase_fam"/>
</dbReference>
<dbReference type="GO" id="GO:0005737">
    <property type="term" value="C:cytoplasm"/>
    <property type="evidence" value="ECO:0007669"/>
    <property type="project" value="TreeGrafter"/>
</dbReference>
<organism evidence="5 6">
    <name type="scientific">Chitinophaga barathri</name>
    <dbReference type="NCBI Taxonomy" id="1647451"/>
    <lineage>
        <taxon>Bacteria</taxon>
        <taxon>Pseudomonadati</taxon>
        <taxon>Bacteroidota</taxon>
        <taxon>Chitinophagia</taxon>
        <taxon>Chitinophagales</taxon>
        <taxon>Chitinophagaceae</taxon>
        <taxon>Chitinophaga</taxon>
    </lineage>
</organism>
<dbReference type="AlphaFoldDB" id="A0A3N4N1M1"/>
<dbReference type="PANTHER" id="PTHR10628:SF30">
    <property type="entry name" value="EXO-ALPHA-SIALIDASE"/>
    <property type="match status" value="1"/>
</dbReference>
<gene>
    <name evidence="5" type="ORF">EG028_09375</name>
</gene>
<evidence type="ECO:0000313" key="5">
    <source>
        <dbReference type="EMBL" id="RPD41513.1"/>
    </source>
</evidence>
<proteinExistence type="inferred from homology"/>
<feature type="domain" description="Sialidase" evidence="4">
    <location>
        <begin position="106"/>
        <end position="398"/>
    </location>
</feature>
<evidence type="ECO:0000313" key="6">
    <source>
        <dbReference type="Proteomes" id="UP000279089"/>
    </source>
</evidence>
<dbReference type="CDD" id="cd15482">
    <property type="entry name" value="Sialidase_non-viral"/>
    <property type="match status" value="1"/>
</dbReference>
<accession>A0A3N4N1M1</accession>
<dbReference type="OrthoDB" id="7294637at2"/>
<dbReference type="GO" id="GO:0016020">
    <property type="term" value="C:membrane"/>
    <property type="evidence" value="ECO:0007669"/>
    <property type="project" value="TreeGrafter"/>
</dbReference>
<dbReference type="RefSeq" id="WP_120516185.1">
    <property type="nucleotide sequence ID" value="NZ_QXZY01000005.1"/>
</dbReference>
<reference evidence="6" key="1">
    <citation type="submission" date="2018-11" db="EMBL/GenBank/DDBJ databases">
        <title>Chitinophaga lutea sp.nov., isolate from arsenic contaminated soil.</title>
        <authorList>
            <person name="Zong Y."/>
        </authorList>
    </citation>
    <scope>NUCLEOTIDE SEQUENCE [LARGE SCALE GENOMIC DNA]</scope>
    <source>
        <strain evidence="6">YLT18</strain>
    </source>
</reference>
<sequence length="438" mass="47885">MKKNLNPFPVRSPFPRLSRKPLYDGFRRKFLPHVKMTAIAAIACLTSISACRKGTAIPERIDASELGLQSNVAAAAPVHTSIKLFDGGTGGFHAYRIPSIVRTTNGTLIAICEGRVDSDNDYGNINVVYKTSLNDGATWSSLKTVAGATLGTWGNPTAVVDWDTGRVWLFMSWNDADHSENGSGDTEPVDTWGERRVFLTWSDDNGATWATPVDKTSTLLPSTMTWDAMGPGVGIQTTGGPQPGRLIIPARRRNIYSDDHGQTWHYQIIPAGTDEGTLVERTDGTLMRNDRPGGTPWQDAKRRHISTGTIEGGFSAFTPAAALPDPRCQGSIIRYAGDRSRIIFLNSASESTRYNMTARVSYNEGQTWYASRRLHNTITPEEAAALGKGGYSSMTKTADFAIGALVEQKETPSSTNSHWSIEFQKFNLPWLLNGQPEP</sequence>
<dbReference type="PANTHER" id="PTHR10628">
    <property type="entry name" value="SIALIDASE"/>
    <property type="match status" value="1"/>
</dbReference>
<comment type="catalytic activity">
    <reaction evidence="1">
        <text>Hydrolysis of alpha-(2-&gt;3)-, alpha-(2-&gt;6)-, alpha-(2-&gt;8)- glycosidic linkages of terminal sialic acid residues in oligosaccharides, glycoproteins, glycolipids, colominic acid and synthetic substrates.</text>
        <dbReference type="EC" id="3.2.1.18"/>
    </reaction>
</comment>
<dbReference type="SUPFAM" id="SSF50939">
    <property type="entry name" value="Sialidases"/>
    <property type="match status" value="1"/>
</dbReference>
<dbReference type="GO" id="GO:0004308">
    <property type="term" value="F:exo-alpha-sialidase activity"/>
    <property type="evidence" value="ECO:0007669"/>
    <property type="project" value="UniProtKB-EC"/>
</dbReference>
<evidence type="ECO:0000256" key="3">
    <source>
        <dbReference type="ARBA" id="ARBA00012733"/>
    </source>
</evidence>
<dbReference type="Proteomes" id="UP000279089">
    <property type="component" value="Unassembled WGS sequence"/>
</dbReference>
<protein>
    <recommendedName>
        <fullName evidence="3">exo-alpha-sialidase</fullName>
        <ecNumber evidence="3">3.2.1.18</ecNumber>
    </recommendedName>
</protein>
<dbReference type="EMBL" id="RMBX01000004">
    <property type="protein sequence ID" value="RPD41513.1"/>
    <property type="molecule type" value="Genomic_DNA"/>
</dbReference>
<dbReference type="InterPro" id="IPR011040">
    <property type="entry name" value="Sialidase"/>
</dbReference>
<dbReference type="InterPro" id="IPR036278">
    <property type="entry name" value="Sialidase_sf"/>
</dbReference>
<evidence type="ECO:0000256" key="1">
    <source>
        <dbReference type="ARBA" id="ARBA00000427"/>
    </source>
</evidence>
<dbReference type="GO" id="GO:0009313">
    <property type="term" value="P:oligosaccharide catabolic process"/>
    <property type="evidence" value="ECO:0007669"/>
    <property type="project" value="TreeGrafter"/>
</dbReference>